<dbReference type="GO" id="GO:0003735">
    <property type="term" value="F:structural constituent of ribosome"/>
    <property type="evidence" value="ECO:0007669"/>
    <property type="project" value="InterPro"/>
</dbReference>
<accession>A0A673V1S2</accession>
<dbReference type="PANTHER" id="PTHR19970">
    <property type="entry name" value="RIBOSOMAL PROTEIN L39E"/>
    <property type="match status" value="1"/>
</dbReference>
<reference evidence="4 5" key="1">
    <citation type="submission" date="2019-05" db="EMBL/GenBank/DDBJ databases">
        <title>A Chromosome-scale Meerkat (S. suricatta) Genome Assembly.</title>
        <authorList>
            <person name="Dudchenko O."/>
            <person name="Lieberman Aiden E."/>
            <person name="Tung J."/>
            <person name="Barreiro L.B."/>
            <person name="Clutton-Brock T.H."/>
        </authorList>
    </citation>
    <scope>NUCLEOTIDE SEQUENCE [LARGE SCALE GENOMIC DNA]</scope>
</reference>
<dbReference type="RefSeq" id="XP_029788944.1">
    <property type="nucleotide sequence ID" value="XM_029933084.1"/>
</dbReference>
<dbReference type="FunFam" id="1.10.1620.10:FF:000001">
    <property type="entry name" value="60S ribosomal protein-like L39"/>
    <property type="match status" value="1"/>
</dbReference>
<evidence type="ECO:0000256" key="2">
    <source>
        <dbReference type="ARBA" id="ARBA00022980"/>
    </source>
</evidence>
<proteinExistence type="inferred from homology"/>
<sequence>MVLFFCCKKTYCLLLAHHLGDGCSCRGRLRQKPGVQVEASGAPPRLLVGPEGGPLEENAPAEASQVFGIVRGTSRPRAGSDRPEATELGVRALVPVPKVPDVCIGSAATPRGGTHVLRSRLIVAERKPRHSWLFLAMSSHKTFRIKRFLAKKQKQNRPIPQWIRMKTGNKIRYNSKRRHWRRAKLGL</sequence>
<dbReference type="SUPFAM" id="SSF48662">
    <property type="entry name" value="Ribosomal protein L39e"/>
    <property type="match status" value="1"/>
</dbReference>
<comment type="similarity">
    <text evidence="1">Belongs to the eukaryotic ribosomal protein eL39 family.</text>
</comment>
<dbReference type="HAMAP" id="MF_00629">
    <property type="entry name" value="Ribosomal_eL39"/>
    <property type="match status" value="1"/>
</dbReference>
<evidence type="ECO:0000256" key="3">
    <source>
        <dbReference type="ARBA" id="ARBA00023274"/>
    </source>
</evidence>
<reference evidence="4" key="3">
    <citation type="submission" date="2025-09" db="UniProtKB">
        <authorList>
            <consortium name="Ensembl"/>
        </authorList>
    </citation>
    <scope>IDENTIFICATION</scope>
</reference>
<dbReference type="GO" id="GO:0022625">
    <property type="term" value="C:cytosolic large ribosomal subunit"/>
    <property type="evidence" value="ECO:0007669"/>
    <property type="project" value="TreeGrafter"/>
</dbReference>
<evidence type="ECO:0000313" key="5">
    <source>
        <dbReference type="Proteomes" id="UP000472268"/>
    </source>
</evidence>
<dbReference type="InterPro" id="IPR023626">
    <property type="entry name" value="Ribosomal_eL39_dom_sf"/>
</dbReference>
<dbReference type="GeneID" id="115286662"/>
<keyword evidence="2" id="KW-0689">Ribosomal protein</keyword>
<dbReference type="Ensembl" id="ENSSSUT00005031396.1">
    <property type="protein sequence ID" value="ENSSSUP00005027482.1"/>
    <property type="gene ID" value="ENSSSUG00005017773.1"/>
</dbReference>
<evidence type="ECO:0000313" key="4">
    <source>
        <dbReference type="Ensembl" id="ENSSSUP00005027482.1"/>
    </source>
</evidence>
<dbReference type="GO" id="GO:0006412">
    <property type="term" value="P:translation"/>
    <property type="evidence" value="ECO:0007669"/>
    <property type="project" value="InterPro"/>
</dbReference>
<dbReference type="PANTHER" id="PTHR19970:SF25">
    <property type="entry name" value="LARGE RIBOSOMAL SUBUNIT PROTEIN EL39"/>
    <property type="match status" value="1"/>
</dbReference>
<dbReference type="AlphaFoldDB" id="A0A673V1S2"/>
<protein>
    <recommendedName>
        <fullName evidence="6">Ribosomal protein L39</fullName>
    </recommendedName>
</protein>
<dbReference type="InterPro" id="IPR000077">
    <property type="entry name" value="Ribosomal_eL39"/>
</dbReference>
<organism evidence="4 5">
    <name type="scientific">Suricata suricatta</name>
    <name type="common">Meerkat</name>
    <dbReference type="NCBI Taxonomy" id="37032"/>
    <lineage>
        <taxon>Eukaryota</taxon>
        <taxon>Metazoa</taxon>
        <taxon>Chordata</taxon>
        <taxon>Craniata</taxon>
        <taxon>Vertebrata</taxon>
        <taxon>Euteleostomi</taxon>
        <taxon>Mammalia</taxon>
        <taxon>Eutheria</taxon>
        <taxon>Laurasiatheria</taxon>
        <taxon>Carnivora</taxon>
        <taxon>Feliformia</taxon>
        <taxon>Herpestidae</taxon>
        <taxon>Suricata</taxon>
    </lineage>
</organism>
<dbReference type="PROSITE" id="PS00051">
    <property type="entry name" value="RIBOSOMAL_L39E"/>
    <property type="match status" value="1"/>
</dbReference>
<name>A0A673V1S2_SURSU</name>
<dbReference type="Pfam" id="PF00832">
    <property type="entry name" value="Ribosomal_L39"/>
    <property type="match status" value="1"/>
</dbReference>
<dbReference type="Proteomes" id="UP000472268">
    <property type="component" value="Chromosome 3"/>
</dbReference>
<dbReference type="Gene3D" id="1.10.1620.10">
    <property type="entry name" value="Ribosomal protein L39e"/>
    <property type="match status" value="1"/>
</dbReference>
<keyword evidence="5" id="KW-1185">Reference proteome</keyword>
<reference evidence="4" key="2">
    <citation type="submission" date="2025-08" db="UniProtKB">
        <authorList>
            <consortium name="Ensembl"/>
        </authorList>
    </citation>
    <scope>IDENTIFICATION</scope>
</reference>
<evidence type="ECO:0008006" key="6">
    <source>
        <dbReference type="Google" id="ProtNLM"/>
    </source>
</evidence>
<dbReference type="InterPro" id="IPR020083">
    <property type="entry name" value="Ribosomal_eL39_CS"/>
</dbReference>
<evidence type="ECO:0000256" key="1">
    <source>
        <dbReference type="ARBA" id="ARBA00009339"/>
    </source>
</evidence>
<gene>
    <name evidence="4" type="primary">LOC115286662</name>
</gene>
<keyword evidence="3" id="KW-0687">Ribonucleoprotein</keyword>